<feature type="transmembrane region" description="Helical" evidence="1">
    <location>
        <begin position="199"/>
        <end position="221"/>
    </location>
</feature>
<comment type="caution">
    <text evidence="2">The sequence shown here is derived from an EMBL/GenBank/DDBJ whole genome shotgun (WGS) entry which is preliminary data.</text>
</comment>
<organism evidence="2 3">
    <name type="scientific">Acinetobacter bereziniae</name>
    <name type="common">Acinetobacter genomosp. 10</name>
    <dbReference type="NCBI Taxonomy" id="106648"/>
    <lineage>
        <taxon>Bacteria</taxon>
        <taxon>Pseudomonadati</taxon>
        <taxon>Pseudomonadota</taxon>
        <taxon>Gammaproteobacteria</taxon>
        <taxon>Moraxellales</taxon>
        <taxon>Moraxellaceae</taxon>
        <taxon>Acinetobacter</taxon>
    </lineage>
</organism>
<dbReference type="InterPro" id="IPR016516">
    <property type="entry name" value="UCP07580"/>
</dbReference>
<dbReference type="PANTHER" id="PTHR39456:SF1">
    <property type="entry name" value="METAL-DEPENDENT HYDROLASE"/>
    <property type="match status" value="1"/>
</dbReference>
<evidence type="ECO:0008006" key="4">
    <source>
        <dbReference type="Google" id="ProtNLM"/>
    </source>
</evidence>
<dbReference type="EMBL" id="WNDP01000005">
    <property type="protein sequence ID" value="KAF1027913.1"/>
    <property type="molecule type" value="Genomic_DNA"/>
</dbReference>
<accession>A0A833UEW7</accession>
<evidence type="ECO:0000313" key="3">
    <source>
        <dbReference type="Proteomes" id="UP000490535"/>
    </source>
</evidence>
<evidence type="ECO:0000256" key="1">
    <source>
        <dbReference type="SAM" id="Phobius"/>
    </source>
</evidence>
<keyword evidence="1" id="KW-0812">Transmembrane</keyword>
<evidence type="ECO:0000313" key="2">
    <source>
        <dbReference type="EMBL" id="KAF1027913.1"/>
    </source>
</evidence>
<dbReference type="PANTHER" id="PTHR39456">
    <property type="entry name" value="METAL-DEPENDENT HYDROLASE"/>
    <property type="match status" value="1"/>
</dbReference>
<dbReference type="AlphaFoldDB" id="A0A833UEW7"/>
<keyword evidence="1" id="KW-1133">Transmembrane helix</keyword>
<dbReference type="Proteomes" id="UP000490535">
    <property type="component" value="Unassembled WGS sequence"/>
</dbReference>
<keyword evidence="1" id="KW-0472">Membrane</keyword>
<reference evidence="3" key="1">
    <citation type="journal article" date="2020" name="MBio">
        <title>Horizontal gene transfer to a defensive symbiont with a reduced genome amongst a multipartite beetle microbiome.</title>
        <authorList>
            <person name="Waterworth S.C."/>
            <person name="Florez L.V."/>
            <person name="Rees E.R."/>
            <person name="Hertweck C."/>
            <person name="Kaltenpoth M."/>
            <person name="Kwan J.C."/>
        </authorList>
    </citation>
    <scope>NUCLEOTIDE SEQUENCE [LARGE SCALE GENOMIC DNA]</scope>
</reference>
<protein>
    <recommendedName>
        <fullName evidence="4">Metal-dependent hydrolase</fullName>
    </recommendedName>
</protein>
<proteinExistence type="predicted"/>
<gene>
    <name evidence="2" type="ORF">GAK29_00389</name>
</gene>
<dbReference type="Pfam" id="PF10118">
    <property type="entry name" value="Metal_hydrol"/>
    <property type="match status" value="1"/>
</dbReference>
<name>A0A833UEW7_ACIBZ</name>
<sequence length="297" mass="34287">MHRLIQSGHTIVPRRLVFDFTETPIHWIYDDPMVTQILNSIHPITPAPERWFCETFREALPFIQDEQLKDAAVAFIQQEGAHSYGHTLGTRHIEALGIDLSAYSKMMNWIFKDMIGAQPLGYSLKNPRLKLVWLKTRLAMVAAAEHLTGVLGHWVLNAEGLHKAPVDAQMLALLLWHGAEEVEHREVADAMFRHLSNNLWLRAGTAVFIFPLFILLAYIAVESLVKKDLQLSHRFYFKDYFRAARQNRVPKVRYMVEACLRYFHPNHRPFNEGSTEQALAYLAHMPEPKQKSLKISL</sequence>
<dbReference type="PIRSF" id="PIRSF007580">
    <property type="entry name" value="UCP07580"/>
    <property type="match status" value="1"/>
</dbReference>